<dbReference type="SUPFAM" id="SSF56726">
    <property type="entry name" value="DNA topoisomerase IV, alpha subunit"/>
    <property type="match status" value="1"/>
</dbReference>
<comment type="caution">
    <text evidence="3">The sequence shown here is derived from an EMBL/GenBank/DDBJ whole genome shotgun (WGS) entry which is preliminary data.</text>
</comment>
<proteinExistence type="predicted"/>
<feature type="domain" description="DUF2399" evidence="1">
    <location>
        <begin position="282"/>
        <end position="430"/>
    </location>
</feature>
<accession>A0ABT2RNJ9</accession>
<dbReference type="InterPro" id="IPR024466">
    <property type="entry name" value="CHP02679_N"/>
</dbReference>
<dbReference type="Proteomes" id="UP001652431">
    <property type="component" value="Unassembled WGS sequence"/>
</dbReference>
<evidence type="ECO:0000259" key="1">
    <source>
        <dbReference type="Pfam" id="PF09664"/>
    </source>
</evidence>
<keyword evidence="4" id="KW-1185">Reference proteome</keyword>
<evidence type="ECO:0000259" key="2">
    <source>
        <dbReference type="Pfam" id="PF11796"/>
    </source>
</evidence>
<dbReference type="InterPro" id="IPR036078">
    <property type="entry name" value="Spo11/TopoVI_A_sf"/>
</dbReference>
<dbReference type="RefSeq" id="WP_158370370.1">
    <property type="nucleotide sequence ID" value="NZ_JAOQJU010000011.1"/>
</dbReference>
<feature type="domain" description="Conserved hypothetical protein CHP02679 N terminus" evidence="2">
    <location>
        <begin position="41"/>
        <end position="259"/>
    </location>
</feature>
<gene>
    <name evidence="3" type="ORF">OCV99_10330</name>
</gene>
<sequence length="441" mass="50720">MDKRNESAVLEECVAYFKARPVYEKLFRKVRDKYGSLGHMGGTIVLAGLDREERNQLSGFFQKDYAENKSITISAGAMEKCLQDSRFSEITWEEILEAYFGEPLTVKKEERQKQSEKRKDFFGKLLSGYPEGEGKDWLESVLRERKEGYLLIMQLYRESPEKLSDVLGYVMKADTCLPEKSERKKPEFLAVFASKVTGNPHYFDDGRVGGKLLSAYLKERFGKSRPKEVSRAEYQYSVYYEAGILKDGVSNDVLAYGIHGYRADGTVHMGLEGFLENQEPVKLTLQTIGNLERIEGQAGMVYVVENPTVFSVLVSEFPKGTFLCGNGQLRLAVLALMDKFPEETVFWYAGDFDPEGLLIAQRLKERYQERLQLWNYCVPWYEKHLSEVRLDAGRVKKLERVRISELQEMKEAIGRERKAAYQEAMIEKLCLSLKRHSVGHE</sequence>
<dbReference type="Pfam" id="PF11796">
    <property type="entry name" value="DUF3323"/>
    <property type="match status" value="1"/>
</dbReference>
<name>A0ABT2RNJ9_9FIRM</name>
<dbReference type="InterPro" id="IPR024465">
    <property type="entry name" value="DUF2399"/>
</dbReference>
<dbReference type="EMBL" id="JAOQJU010000011">
    <property type="protein sequence ID" value="MCU6686938.1"/>
    <property type="molecule type" value="Genomic_DNA"/>
</dbReference>
<evidence type="ECO:0000313" key="4">
    <source>
        <dbReference type="Proteomes" id="UP001652431"/>
    </source>
</evidence>
<dbReference type="Pfam" id="PF09664">
    <property type="entry name" value="DUF2399"/>
    <property type="match status" value="1"/>
</dbReference>
<evidence type="ECO:0000313" key="3">
    <source>
        <dbReference type="EMBL" id="MCU6686938.1"/>
    </source>
</evidence>
<protein>
    <submittedName>
        <fullName evidence="3">TIGR02679 domain-containing protein</fullName>
    </submittedName>
</protein>
<reference evidence="3 4" key="1">
    <citation type="journal article" date="2021" name="ISME Commun">
        <title>Automated analysis of genomic sequences facilitates high-throughput and comprehensive description of bacteria.</title>
        <authorList>
            <person name="Hitch T.C.A."/>
        </authorList>
    </citation>
    <scope>NUCLEOTIDE SEQUENCE [LARGE SCALE GENOMIC DNA]</scope>
    <source>
        <strain evidence="3 4">Sanger_03</strain>
    </source>
</reference>
<organism evidence="3 4">
    <name type="scientific">Dorea acetigenes</name>
    <dbReference type="NCBI Taxonomy" id="2981787"/>
    <lineage>
        <taxon>Bacteria</taxon>
        <taxon>Bacillati</taxon>
        <taxon>Bacillota</taxon>
        <taxon>Clostridia</taxon>
        <taxon>Lachnospirales</taxon>
        <taxon>Lachnospiraceae</taxon>
        <taxon>Dorea</taxon>
    </lineage>
</organism>